<proteinExistence type="predicted"/>
<dbReference type="Gene3D" id="2.160.20.80">
    <property type="entry name" value="E3 ubiquitin-protein ligase SopA"/>
    <property type="match status" value="1"/>
</dbReference>
<protein>
    <submittedName>
        <fullName evidence="2">Pentapeptide repeat-containing protein</fullName>
    </submittedName>
</protein>
<evidence type="ECO:0000313" key="2">
    <source>
        <dbReference type="EMBL" id="XBO42017.1"/>
    </source>
</evidence>
<dbReference type="PANTHER" id="PTHR47485">
    <property type="entry name" value="THYLAKOID LUMENAL 17.4 KDA PROTEIN, CHLOROPLASTIC"/>
    <property type="match status" value="1"/>
</dbReference>
<dbReference type="AlphaFoldDB" id="A0AAU7JNN7"/>
<dbReference type="RefSeq" id="WP_406829421.1">
    <property type="nucleotide sequence ID" value="NZ_CP157483.1"/>
</dbReference>
<dbReference type="Pfam" id="PF00805">
    <property type="entry name" value="Pentapeptide"/>
    <property type="match status" value="1"/>
</dbReference>
<keyword evidence="1" id="KW-0677">Repeat</keyword>
<name>A0AAU7JNN7_9MICO</name>
<sequence>MAEVELAADCAQCFGLCCVVPAFAASADFAIDKPAATPCPNLATDFRCGIHTRLRERGFAGCTAYDCFGAGQRLSQVTFGGVDWRSSPATAATMYAAFPVVRELHEFRYHLAEARRHLRAGGDREVEVSLADEVDRLDGEVEALASGDGAALAAVDLAAVGPRIGDVLGRVSRALRSVDTGPDLGRRDLAGSDLRSTDLRAASLRGALLLGADLRGCDLSRTDLLGADLRGARLEGADLSRSLFLTQPQVGAARGDCATRLAAGLNRPAHWA</sequence>
<accession>A0AAU7JNN7</accession>
<gene>
    <name evidence="2" type="ORF">ABEG17_10470</name>
</gene>
<reference evidence="2" key="1">
    <citation type="submission" date="2024-05" db="EMBL/GenBank/DDBJ databases">
        <authorList>
            <person name="Kim S."/>
            <person name="Heo J."/>
            <person name="Choi H."/>
            <person name="Choi Y."/>
            <person name="Kwon S.-W."/>
            <person name="Kim Y."/>
        </authorList>
    </citation>
    <scope>NUCLEOTIDE SEQUENCE</scope>
    <source>
        <strain evidence="2">KACC 23699</strain>
    </source>
</reference>
<evidence type="ECO:0000256" key="1">
    <source>
        <dbReference type="ARBA" id="ARBA00022737"/>
    </source>
</evidence>
<dbReference type="EMBL" id="CP157483">
    <property type="protein sequence ID" value="XBO42017.1"/>
    <property type="molecule type" value="Genomic_DNA"/>
</dbReference>
<dbReference type="SUPFAM" id="SSF141571">
    <property type="entry name" value="Pentapeptide repeat-like"/>
    <property type="match status" value="1"/>
</dbReference>
<dbReference type="InterPro" id="IPR001646">
    <property type="entry name" value="5peptide_repeat"/>
</dbReference>
<organism evidence="2">
    <name type="scientific">Pedococcus sp. KACC 23699</name>
    <dbReference type="NCBI Taxonomy" id="3149228"/>
    <lineage>
        <taxon>Bacteria</taxon>
        <taxon>Bacillati</taxon>
        <taxon>Actinomycetota</taxon>
        <taxon>Actinomycetes</taxon>
        <taxon>Micrococcales</taxon>
        <taxon>Intrasporangiaceae</taxon>
        <taxon>Pedococcus</taxon>
    </lineage>
</organism>
<dbReference type="PANTHER" id="PTHR47485:SF1">
    <property type="entry name" value="THYLAKOID LUMENAL 17.4 KDA PROTEIN, CHLOROPLASTIC"/>
    <property type="match status" value="1"/>
</dbReference>